<sequence>MVKTRNDPRDSNDASGSEEQTDEAHTSGAPGSSSSPPPENPTVTQMMTMMMQQMQQHYHQMLQQAQQNQQFGPPPSHVSKLLDFLRIQPPTFSSTTNPMEANDWLRAIEKKLTLLQCNDQEKVAFATHQLQGPASAWWDNYVVTRPDATKKREFRALQQGTRTVTEYLHEFNRLARYAPEDVRTDAEKQEKFLFGLDDELTNQLISGVYEDFEKLVDKAIRQEDLTYVEKPICILETSERRTRNKVIRFCKVQWSHHSEEEATSEREDELKAAHPHLFASSSESRGRDSV</sequence>
<gene>
    <name evidence="4" type="ORF">OJ1136E01.1</name>
    <name evidence="3" type="ORF">OSJNBa0046L02.13</name>
</gene>
<dbReference type="EMBL" id="AC108883">
    <property type="protein sequence ID" value="AAM08628.1"/>
    <property type="molecule type" value="Genomic_DNA"/>
</dbReference>
<reference evidence="5" key="4">
    <citation type="journal article" date="2008" name="Nucleic Acids Res.">
        <title>The rice annotation project database (RAP-DB): 2008 update.</title>
        <authorList>
            <consortium name="The rice annotation project (RAP)"/>
        </authorList>
    </citation>
    <scope>GENOME REANNOTATION</scope>
    <source>
        <strain evidence="5">cv. Nipponbare</strain>
    </source>
</reference>
<name>A0A5S6RD57_ORYSJ</name>
<feature type="compositionally biased region" description="Basic and acidic residues" evidence="1">
    <location>
        <begin position="1"/>
        <end position="12"/>
    </location>
</feature>
<accession>A0A5S6RD57</accession>
<reference evidence="5" key="3">
    <citation type="journal article" date="2005" name="Nature">
        <title>The map-based sequence of the rice genome.</title>
        <authorList>
            <consortium name="International rice genome sequencing project (IRGSP)"/>
            <person name="Matsumoto T."/>
            <person name="Wu J."/>
            <person name="Kanamori H."/>
            <person name="Katayose Y."/>
            <person name="Fujisawa M."/>
            <person name="Namiki N."/>
            <person name="Mizuno H."/>
            <person name="Yamamoto K."/>
            <person name="Antonio B.A."/>
            <person name="Baba T."/>
            <person name="Sakata K."/>
            <person name="Nagamura Y."/>
            <person name="Aoki H."/>
            <person name="Arikawa K."/>
            <person name="Arita K."/>
            <person name="Bito T."/>
            <person name="Chiden Y."/>
            <person name="Fujitsuka N."/>
            <person name="Fukunaka R."/>
            <person name="Hamada M."/>
            <person name="Harada C."/>
            <person name="Hayashi A."/>
            <person name="Hijishita S."/>
            <person name="Honda M."/>
            <person name="Hosokawa S."/>
            <person name="Ichikawa Y."/>
            <person name="Idonuma A."/>
            <person name="Iijima M."/>
            <person name="Ikeda M."/>
            <person name="Ikeno M."/>
            <person name="Ito K."/>
            <person name="Ito S."/>
            <person name="Ito T."/>
            <person name="Ito Y."/>
            <person name="Ito Y."/>
            <person name="Iwabuchi A."/>
            <person name="Kamiya K."/>
            <person name="Karasawa W."/>
            <person name="Kurita K."/>
            <person name="Katagiri S."/>
            <person name="Kikuta A."/>
            <person name="Kobayashi H."/>
            <person name="Kobayashi N."/>
            <person name="Machita K."/>
            <person name="Maehara T."/>
            <person name="Masukawa M."/>
            <person name="Mizubayashi T."/>
            <person name="Mukai Y."/>
            <person name="Nagasaki H."/>
            <person name="Nagata Y."/>
            <person name="Naito S."/>
            <person name="Nakashima M."/>
            <person name="Nakama Y."/>
            <person name="Nakamichi Y."/>
            <person name="Nakamura M."/>
            <person name="Meguro A."/>
            <person name="Negishi M."/>
            <person name="Ohta I."/>
            <person name="Ohta T."/>
            <person name="Okamoto M."/>
            <person name="Ono N."/>
            <person name="Saji S."/>
            <person name="Sakaguchi M."/>
            <person name="Sakai K."/>
            <person name="Shibata M."/>
            <person name="Shimokawa T."/>
            <person name="Song J."/>
            <person name="Takazaki Y."/>
            <person name="Terasawa K."/>
            <person name="Tsugane M."/>
            <person name="Tsuji K."/>
            <person name="Ueda S."/>
            <person name="Waki K."/>
            <person name="Yamagata H."/>
            <person name="Yamamoto M."/>
            <person name="Yamamoto S."/>
            <person name="Yamane H."/>
            <person name="Yoshiki S."/>
            <person name="Yoshihara R."/>
            <person name="Yukawa K."/>
            <person name="Zhong H."/>
            <person name="Yano M."/>
            <person name="Yuan Q."/>
            <person name="Ouyang S."/>
            <person name="Liu J."/>
            <person name="Jones K.M."/>
            <person name="Gansberger K."/>
            <person name="Moffat K."/>
            <person name="Hill J."/>
            <person name="Bera J."/>
            <person name="Fadrosh D."/>
            <person name="Jin S."/>
            <person name="Johri S."/>
            <person name="Kim M."/>
            <person name="Overton L."/>
            <person name="Reardon M."/>
            <person name="Tsitrin T."/>
            <person name="Vuong H."/>
            <person name="Weaver B."/>
            <person name="Ciecko A."/>
            <person name="Tallon L."/>
            <person name="Jackson J."/>
            <person name="Pai G."/>
            <person name="Aken S.V."/>
            <person name="Utterback T."/>
            <person name="Reidmuller S."/>
            <person name="Feldblyum T."/>
            <person name="Hsiao J."/>
            <person name="Zismann V."/>
            <person name="Iobst S."/>
            <person name="de Vazeille A.R."/>
            <person name="Buell C.R."/>
            <person name="Ying K."/>
            <person name="Li Y."/>
            <person name="Lu T."/>
            <person name="Huang Y."/>
            <person name="Zhao Q."/>
            <person name="Feng Q."/>
            <person name="Zhang L."/>
            <person name="Zhu J."/>
            <person name="Weng Q."/>
            <person name="Mu J."/>
            <person name="Lu Y."/>
            <person name="Fan D."/>
            <person name="Liu Y."/>
            <person name="Guan J."/>
            <person name="Zhang Y."/>
            <person name="Yu S."/>
            <person name="Liu X."/>
            <person name="Zhang Y."/>
            <person name="Hong G."/>
            <person name="Han B."/>
            <person name="Choisne N."/>
            <person name="Demange N."/>
            <person name="Orjeda G."/>
            <person name="Samain S."/>
            <person name="Cattolico L."/>
            <person name="Pelletier E."/>
            <person name="Couloux A."/>
            <person name="Segurens B."/>
            <person name="Wincker P."/>
            <person name="D'Hont A."/>
            <person name="Scarpelli C."/>
            <person name="Weissenbach J."/>
            <person name="Salanoubat M."/>
            <person name="Quetier F."/>
            <person name="Yu Y."/>
            <person name="Kim H.R."/>
            <person name="Rambo T."/>
            <person name="Currie J."/>
            <person name="Collura K."/>
            <person name="Luo M."/>
            <person name="Yang T."/>
            <person name="Ammiraju J.S.S."/>
            <person name="Engler F."/>
            <person name="Soderlund C."/>
            <person name="Wing R.A."/>
            <person name="Palmer L.E."/>
            <person name="de la Bastide M."/>
            <person name="Spiegel L."/>
            <person name="Nascimento L."/>
            <person name="Zutavern T."/>
            <person name="O'Shaughnessy A."/>
            <person name="Dike S."/>
            <person name="Dedhia N."/>
            <person name="Preston R."/>
            <person name="Balija V."/>
            <person name="McCombie W.R."/>
            <person name="Chow T."/>
            <person name="Chen H."/>
            <person name="Chung M."/>
            <person name="Chen C."/>
            <person name="Shaw J."/>
            <person name="Wu H."/>
            <person name="Hsiao K."/>
            <person name="Chao Y."/>
            <person name="Chu M."/>
            <person name="Cheng C."/>
            <person name="Hour A."/>
            <person name="Lee P."/>
            <person name="Lin S."/>
            <person name="Lin Y."/>
            <person name="Liou J."/>
            <person name="Liu S."/>
            <person name="Hsing Y."/>
            <person name="Raghuvanshi S."/>
            <person name="Mohanty A."/>
            <person name="Bharti A.K."/>
            <person name="Gaur A."/>
            <person name="Gupta V."/>
            <person name="Kumar D."/>
            <person name="Ravi V."/>
            <person name="Vij S."/>
            <person name="Kapur A."/>
            <person name="Khurana P."/>
            <person name="Khurana P."/>
            <person name="Khurana J.P."/>
            <person name="Tyagi A.K."/>
            <person name="Gaikwad K."/>
            <person name="Singh A."/>
            <person name="Dalal V."/>
            <person name="Srivastava S."/>
            <person name="Dixit A."/>
            <person name="Pal A.K."/>
            <person name="Ghazi I.A."/>
            <person name="Yadav M."/>
            <person name="Pandit A."/>
            <person name="Bhargava A."/>
            <person name="Sureshbabu K."/>
            <person name="Batra K."/>
            <person name="Sharma T.R."/>
            <person name="Mohapatra T."/>
            <person name="Singh N.K."/>
            <person name="Messing J."/>
            <person name="Nelson A.B."/>
            <person name="Fuks G."/>
            <person name="Kavchok S."/>
            <person name="Keizer G."/>
            <person name="Linton E."/>
            <person name="Llaca V."/>
            <person name="Song R."/>
            <person name="Tanyolac B."/>
            <person name="Young S."/>
            <person name="Ho-Il K."/>
            <person name="Hahn J.H."/>
            <person name="Sangsakoo G."/>
            <person name="Vanavichit A."/>
            <person name="de Mattos Luiz.A.T."/>
            <person name="Zimmer P.D."/>
            <person name="Malone G."/>
            <person name="Dellagostin O."/>
            <person name="de Oliveira A.C."/>
            <person name="Bevan M."/>
            <person name="Bancroft I."/>
            <person name="Minx P."/>
            <person name="Cordum H."/>
            <person name="Wilson R."/>
            <person name="Cheng Z."/>
            <person name="Jin W."/>
            <person name="Jiang J."/>
            <person name="Leong S.A."/>
            <person name="Iwama H."/>
            <person name="Gojobori T."/>
            <person name="Itoh T."/>
            <person name="Niimura Y."/>
            <person name="Fujii Y."/>
            <person name="Habara T."/>
            <person name="Sakai H."/>
            <person name="Sato Y."/>
            <person name="Wilson G."/>
            <person name="Kumar K."/>
            <person name="McCouch S."/>
            <person name="Juretic N."/>
            <person name="Hoen D."/>
            <person name="Wright S."/>
            <person name="Bruskiewich R."/>
            <person name="Bureau T."/>
            <person name="Miyao A."/>
            <person name="Hirochika H."/>
            <person name="Nishikawa T."/>
            <person name="Kadowaki K."/>
            <person name="Sugiura M."/>
            <person name="Burr B."/>
            <person name="Sasaki T."/>
        </authorList>
    </citation>
    <scope>NUCLEOTIDE SEQUENCE [LARGE SCALE GENOMIC DNA]</scope>
    <source>
        <strain evidence="5">cv. Nipponbare</strain>
    </source>
</reference>
<reference evidence="4" key="2">
    <citation type="submission" date="2002-04" db="EMBL/GenBank/DDBJ databases">
        <title>Genomic sequence for Oryza sativa, Nipponbare strain, clone OJ1136E01, from chromosome 10, complete sequence.</title>
        <authorList>
            <person name="McCombie W.R."/>
            <person name="de la Bastide M."/>
            <person name="Spiegel L."/>
            <person name="Preston R."/>
            <person name="Kirchoff K."/>
            <person name="Kuit K."/>
            <person name="Nascimento L."/>
            <person name="Zutavern T."/>
            <person name="Balija V."/>
            <person name="Bell M."/>
            <person name="Baker J."/>
            <person name="Santos L."/>
            <person name="Miller B."/>
            <person name="Katzenberger F."/>
            <person name="Muller S."/>
            <person name="King L."/>
            <person name="Yang C."/>
            <person name="O'Shaughnessy A."/>
            <person name="Palmer L."/>
            <person name="Dedhia N."/>
        </authorList>
    </citation>
    <scope>NUCLEOTIDE SEQUENCE</scope>
    <source>
        <strain evidence="4">Nipponbare</strain>
    </source>
</reference>
<evidence type="ECO:0000259" key="2">
    <source>
        <dbReference type="Pfam" id="PF03732"/>
    </source>
</evidence>
<dbReference type="InterPro" id="IPR005162">
    <property type="entry name" value="Retrotrans_gag_dom"/>
</dbReference>
<protein>
    <submittedName>
        <fullName evidence="3">Polyprotein</fullName>
    </submittedName>
</protein>
<evidence type="ECO:0000313" key="4">
    <source>
        <dbReference type="EMBL" id="AAM08628.1"/>
    </source>
</evidence>
<evidence type="ECO:0000313" key="5">
    <source>
        <dbReference type="Proteomes" id="UP000000763"/>
    </source>
</evidence>
<feature type="region of interest" description="Disordered" evidence="1">
    <location>
        <begin position="258"/>
        <end position="290"/>
    </location>
</feature>
<reference evidence="3" key="1">
    <citation type="submission" date="2002-02" db="EMBL/GenBank/DDBJ databases">
        <title>Rice Genomic Sequence.</title>
        <authorList>
            <person name="Wing R.A."/>
            <person name="Yu Y."/>
            <person name="Soderlund C."/>
            <person name="Chen M."/>
            <person name="Kim H.-R."/>
            <person name="Rambo T."/>
            <person name="Saski C."/>
            <person name="Henry D."/>
            <person name="Oates R."/>
            <person name="Simmons J."/>
            <person name="Wilson R."/>
            <person name="Minx P."/>
            <person name="Du H."/>
        </authorList>
    </citation>
    <scope>NUCLEOTIDE SEQUENCE</scope>
</reference>
<dbReference type="Proteomes" id="UP000000763">
    <property type="component" value="Chromosome 10"/>
</dbReference>
<dbReference type="EMBL" id="AC079632">
    <property type="protein sequence ID" value="AAL73569.1"/>
    <property type="molecule type" value="Genomic_DNA"/>
</dbReference>
<proteinExistence type="predicted"/>
<evidence type="ECO:0000313" key="3">
    <source>
        <dbReference type="EMBL" id="AAL73569.1"/>
    </source>
</evidence>
<dbReference type="AlphaFoldDB" id="A0A5S6RD57"/>
<evidence type="ECO:0000256" key="1">
    <source>
        <dbReference type="SAM" id="MobiDB-lite"/>
    </source>
</evidence>
<feature type="compositionally biased region" description="Basic and acidic residues" evidence="1">
    <location>
        <begin position="258"/>
        <end position="272"/>
    </location>
</feature>
<feature type="domain" description="Retrotransposon gag" evidence="2">
    <location>
        <begin position="141"/>
        <end position="197"/>
    </location>
</feature>
<dbReference type="Pfam" id="PF03732">
    <property type="entry name" value="Retrotrans_gag"/>
    <property type="match status" value="1"/>
</dbReference>
<organism evidence="3 5">
    <name type="scientific">Oryza sativa subsp. japonica</name>
    <name type="common">Rice</name>
    <dbReference type="NCBI Taxonomy" id="39947"/>
    <lineage>
        <taxon>Eukaryota</taxon>
        <taxon>Viridiplantae</taxon>
        <taxon>Streptophyta</taxon>
        <taxon>Embryophyta</taxon>
        <taxon>Tracheophyta</taxon>
        <taxon>Spermatophyta</taxon>
        <taxon>Magnoliopsida</taxon>
        <taxon>Liliopsida</taxon>
        <taxon>Poales</taxon>
        <taxon>Poaceae</taxon>
        <taxon>BOP clade</taxon>
        <taxon>Oryzoideae</taxon>
        <taxon>Oryzeae</taxon>
        <taxon>Oryzinae</taxon>
        <taxon>Oryza</taxon>
        <taxon>Oryza sativa</taxon>
    </lineage>
</organism>
<feature type="region of interest" description="Disordered" evidence="1">
    <location>
        <begin position="1"/>
        <end position="43"/>
    </location>
</feature>